<keyword evidence="4 6" id="KW-1133">Transmembrane helix</keyword>
<dbReference type="Proteomes" id="UP000004870">
    <property type="component" value="Unassembled WGS sequence"/>
</dbReference>
<keyword evidence="2" id="KW-1003">Cell membrane</keyword>
<evidence type="ECO:0000313" key="8">
    <source>
        <dbReference type="Proteomes" id="UP000004870"/>
    </source>
</evidence>
<feature type="transmembrane region" description="Helical" evidence="6">
    <location>
        <begin position="179"/>
        <end position="203"/>
    </location>
</feature>
<dbReference type="Pfam" id="PF01810">
    <property type="entry name" value="LysE"/>
    <property type="match status" value="1"/>
</dbReference>
<evidence type="ECO:0000256" key="2">
    <source>
        <dbReference type="ARBA" id="ARBA00022475"/>
    </source>
</evidence>
<keyword evidence="8" id="KW-1185">Reference proteome</keyword>
<evidence type="ECO:0000256" key="5">
    <source>
        <dbReference type="ARBA" id="ARBA00023136"/>
    </source>
</evidence>
<dbReference type="PANTHER" id="PTHR30086">
    <property type="entry name" value="ARGININE EXPORTER PROTEIN ARGO"/>
    <property type="match status" value="1"/>
</dbReference>
<feature type="transmembrane region" description="Helical" evidence="6">
    <location>
        <begin position="215"/>
        <end position="236"/>
    </location>
</feature>
<feature type="transmembrane region" description="Helical" evidence="6">
    <location>
        <begin position="71"/>
        <end position="94"/>
    </location>
</feature>
<accession>C8N8T5</accession>
<comment type="subcellular location">
    <subcellularLocation>
        <location evidence="1">Cell membrane</location>
        <topology evidence="1">Multi-pass membrane protein</topology>
    </subcellularLocation>
</comment>
<name>C8N8T5_CARH6</name>
<keyword evidence="5 6" id="KW-0472">Membrane</keyword>
<dbReference type="AlphaFoldDB" id="C8N8T5"/>
<dbReference type="EMBL" id="ACKY01000045">
    <property type="protein sequence ID" value="EEV88972.1"/>
    <property type="molecule type" value="Genomic_DNA"/>
</dbReference>
<comment type="caution">
    <text evidence="7">The sequence shown here is derived from an EMBL/GenBank/DDBJ whole genome shotgun (WGS) entry which is preliminary data.</text>
</comment>
<organism evidence="7 8">
    <name type="scientific">Cardiobacterium hominis (strain ATCC 15826 / DSM 8339 / NCTC 10426 / 6573)</name>
    <dbReference type="NCBI Taxonomy" id="638300"/>
    <lineage>
        <taxon>Bacteria</taxon>
        <taxon>Pseudomonadati</taxon>
        <taxon>Pseudomonadota</taxon>
        <taxon>Gammaproteobacteria</taxon>
        <taxon>Cardiobacteriales</taxon>
        <taxon>Cardiobacteriaceae</taxon>
        <taxon>Cardiobacterium</taxon>
    </lineage>
</organism>
<feature type="transmembrane region" description="Helical" evidence="6">
    <location>
        <begin position="36"/>
        <end position="59"/>
    </location>
</feature>
<dbReference type="GO" id="GO:0005886">
    <property type="term" value="C:plasma membrane"/>
    <property type="evidence" value="ECO:0007669"/>
    <property type="project" value="UniProtKB-SubCell"/>
</dbReference>
<dbReference type="HOGENOM" id="CLU_087840_0_0_6"/>
<evidence type="ECO:0000256" key="4">
    <source>
        <dbReference type="ARBA" id="ARBA00022989"/>
    </source>
</evidence>
<sequence>MMGVKTVHQSVPHEAFPARSGKRCYNSAFCEVFMNALLQGFLVSGGLIVAIGAQNAFVLKQGLKRWRVLPIVLTCFLCDFLLMTLGVFGLGTLIGESRVASVALAFIGALFLAVYGARAFRSAWRGGAVMDLGTHEAGGSARQAVLLTLAITLLNPHVYLDTVVIVGGIAGTLSPVAKALFLCGAVAASALWFFGLGFGARLLLPLFRQPLTWRLLDAAIGVVMWLIAWGLLRYGLALW</sequence>
<dbReference type="InterPro" id="IPR001123">
    <property type="entry name" value="LeuE-type"/>
</dbReference>
<evidence type="ECO:0000256" key="3">
    <source>
        <dbReference type="ARBA" id="ARBA00022692"/>
    </source>
</evidence>
<evidence type="ECO:0000256" key="6">
    <source>
        <dbReference type="SAM" id="Phobius"/>
    </source>
</evidence>
<dbReference type="STRING" id="2718.CHUV0807_1211"/>
<dbReference type="GO" id="GO:0015171">
    <property type="term" value="F:amino acid transmembrane transporter activity"/>
    <property type="evidence" value="ECO:0007669"/>
    <property type="project" value="TreeGrafter"/>
</dbReference>
<keyword evidence="3 6" id="KW-0812">Transmembrane</keyword>
<proteinExistence type="predicted"/>
<protein>
    <submittedName>
        <fullName evidence="7">Translocator protein, LysE family</fullName>
    </submittedName>
</protein>
<feature type="transmembrane region" description="Helical" evidence="6">
    <location>
        <begin position="100"/>
        <end position="120"/>
    </location>
</feature>
<dbReference type="PANTHER" id="PTHR30086:SF20">
    <property type="entry name" value="ARGININE EXPORTER PROTEIN ARGO-RELATED"/>
    <property type="match status" value="1"/>
</dbReference>
<reference evidence="7 8" key="1">
    <citation type="submission" date="2009-08" db="EMBL/GenBank/DDBJ databases">
        <authorList>
            <person name="Qin X."/>
            <person name="Bachman B."/>
            <person name="Battles P."/>
            <person name="Bell A."/>
            <person name="Bess C."/>
            <person name="Bickham C."/>
            <person name="Chaboub L."/>
            <person name="Chen D."/>
            <person name="Coyle M."/>
            <person name="Deiros D.R."/>
            <person name="Dinh H."/>
            <person name="Forbes L."/>
            <person name="Fowler G."/>
            <person name="Francisco L."/>
            <person name="Fu Q."/>
            <person name="Gubbala S."/>
            <person name="Hale W."/>
            <person name="Han Y."/>
            <person name="Hemphill L."/>
            <person name="Highlander S.K."/>
            <person name="Hirani K."/>
            <person name="Hogues M."/>
            <person name="Jackson L."/>
            <person name="Jakkamsetti A."/>
            <person name="Javaid M."/>
            <person name="Jiang H."/>
            <person name="Korchina V."/>
            <person name="Kovar C."/>
            <person name="Lara F."/>
            <person name="Lee S."/>
            <person name="Mata R."/>
            <person name="Mathew T."/>
            <person name="Moen C."/>
            <person name="Morales K."/>
            <person name="Munidasa M."/>
            <person name="Nazareth L."/>
            <person name="Ngo R."/>
            <person name="Nguyen L."/>
            <person name="Okwuonu G."/>
            <person name="Ongeri F."/>
            <person name="Patil S."/>
            <person name="Petrosino J."/>
            <person name="Pham C."/>
            <person name="Pham P."/>
            <person name="Pu L.-L."/>
            <person name="Puazo M."/>
            <person name="Raj R."/>
            <person name="Reid J."/>
            <person name="Rouhana J."/>
            <person name="Saada N."/>
            <person name="Shang Y."/>
            <person name="Simmons D."/>
            <person name="Thornton R."/>
            <person name="Warren J."/>
            <person name="Weissenberger G."/>
            <person name="Zhang J."/>
            <person name="Zhang L."/>
            <person name="Zhou C."/>
            <person name="Zhu D."/>
            <person name="Muzny D."/>
            <person name="Worley K."/>
            <person name="Gibbs R."/>
        </authorList>
    </citation>
    <scope>NUCLEOTIDE SEQUENCE [LARGE SCALE GENOMIC DNA]</scope>
    <source>
        <strain evidence="8">ATCC 15826 / DSM 8339 / NCTC 10426 / 6573</strain>
    </source>
</reference>
<evidence type="ECO:0000313" key="7">
    <source>
        <dbReference type="EMBL" id="EEV88972.1"/>
    </source>
</evidence>
<evidence type="ECO:0000256" key="1">
    <source>
        <dbReference type="ARBA" id="ARBA00004651"/>
    </source>
</evidence>
<gene>
    <name evidence="7" type="ORF">HMPREF0198_0913</name>
</gene>